<sequence>HKIDNPEVADVGLVVGPDIAETDSINVSGPVVGSRDTTSEPFYIESGPRWNLGYLEDVGIVEGAELEELPVVVDTFEDLNINEEPDRHVEKWYRKDYFLRAYKYVIQQIPSMNMWPATSNIKNEPPVPKMMPGRPKRCRRKSKDEPKKKWGKWSKKGVKITCSKCQQQGHNKTHCLGVVSTLML</sequence>
<protein>
    <submittedName>
        <fullName evidence="2">Uncharacterized protein</fullName>
    </submittedName>
</protein>
<name>A0A314LBD1_NICAT</name>
<feature type="region of interest" description="Disordered" evidence="1">
    <location>
        <begin position="123"/>
        <end position="150"/>
    </location>
</feature>
<organism evidence="2 3">
    <name type="scientific">Nicotiana attenuata</name>
    <name type="common">Coyote tobacco</name>
    <dbReference type="NCBI Taxonomy" id="49451"/>
    <lineage>
        <taxon>Eukaryota</taxon>
        <taxon>Viridiplantae</taxon>
        <taxon>Streptophyta</taxon>
        <taxon>Embryophyta</taxon>
        <taxon>Tracheophyta</taxon>
        <taxon>Spermatophyta</taxon>
        <taxon>Magnoliopsida</taxon>
        <taxon>eudicotyledons</taxon>
        <taxon>Gunneridae</taxon>
        <taxon>Pentapetalae</taxon>
        <taxon>asterids</taxon>
        <taxon>lamiids</taxon>
        <taxon>Solanales</taxon>
        <taxon>Solanaceae</taxon>
        <taxon>Nicotianoideae</taxon>
        <taxon>Nicotianeae</taxon>
        <taxon>Nicotiana</taxon>
    </lineage>
</organism>
<gene>
    <name evidence="2" type="ORF">A4A49_51227</name>
</gene>
<dbReference type="Proteomes" id="UP000187609">
    <property type="component" value="Unassembled WGS sequence"/>
</dbReference>
<proteinExistence type="predicted"/>
<feature type="non-terminal residue" evidence="2">
    <location>
        <position position="1"/>
    </location>
</feature>
<evidence type="ECO:0000313" key="3">
    <source>
        <dbReference type="Proteomes" id="UP000187609"/>
    </source>
</evidence>
<keyword evidence="3" id="KW-1185">Reference proteome</keyword>
<evidence type="ECO:0000313" key="2">
    <source>
        <dbReference type="EMBL" id="OIT38882.1"/>
    </source>
</evidence>
<evidence type="ECO:0000256" key="1">
    <source>
        <dbReference type="SAM" id="MobiDB-lite"/>
    </source>
</evidence>
<dbReference type="AlphaFoldDB" id="A0A314LBD1"/>
<dbReference type="EMBL" id="MJEQ01000163">
    <property type="protein sequence ID" value="OIT38882.1"/>
    <property type="molecule type" value="Genomic_DNA"/>
</dbReference>
<accession>A0A314LBD1</accession>
<reference evidence="2" key="1">
    <citation type="submission" date="2016-11" db="EMBL/GenBank/DDBJ databases">
        <title>The genome of Nicotiana attenuata.</title>
        <authorList>
            <person name="Xu S."/>
            <person name="Brockmoeller T."/>
            <person name="Gaquerel E."/>
            <person name="Navarro A."/>
            <person name="Kuhl H."/>
            <person name="Gase K."/>
            <person name="Ling Z."/>
            <person name="Zhou W."/>
            <person name="Kreitzer C."/>
            <person name="Stanke M."/>
            <person name="Tang H."/>
            <person name="Lyons E."/>
            <person name="Pandey P."/>
            <person name="Pandey S.P."/>
            <person name="Timmermann B."/>
            <person name="Baldwin I.T."/>
        </authorList>
    </citation>
    <scope>NUCLEOTIDE SEQUENCE [LARGE SCALE GENOMIC DNA]</scope>
    <source>
        <strain evidence="2">UT</strain>
    </source>
</reference>
<feature type="non-terminal residue" evidence="2">
    <location>
        <position position="184"/>
    </location>
</feature>
<dbReference type="Gramene" id="OIT38882">
    <property type="protein sequence ID" value="OIT38882"/>
    <property type="gene ID" value="A4A49_51227"/>
</dbReference>
<comment type="caution">
    <text evidence="2">The sequence shown here is derived from an EMBL/GenBank/DDBJ whole genome shotgun (WGS) entry which is preliminary data.</text>
</comment>